<proteinExistence type="predicted"/>
<reference evidence="2 3" key="1">
    <citation type="journal article" date="2021" name="BMC Genomics">
        <title>Datura genome reveals duplications of psychoactive alkaloid biosynthetic genes and high mutation rate following tissue culture.</title>
        <authorList>
            <person name="Rajewski A."/>
            <person name="Carter-House D."/>
            <person name="Stajich J."/>
            <person name="Litt A."/>
        </authorList>
    </citation>
    <scope>NUCLEOTIDE SEQUENCE [LARGE SCALE GENOMIC DNA]</scope>
    <source>
        <strain evidence="2">AR-01</strain>
    </source>
</reference>
<feature type="compositionally biased region" description="Polar residues" evidence="1">
    <location>
        <begin position="72"/>
        <end position="86"/>
    </location>
</feature>
<sequence length="149" mass="16498">VRVGVGVRNRELGSESGVRVLGQDQELSFGSLSRFRSQIEGKSRIEFGRWVGVGSRGRGQQRDPESDLKQGQEPTSAPGSVSRVNQIESPIESGVRIEVRIWVSRVKASVISRKTTFSYKMVPGSLLALGTKLMPKSTWYDSIYRDVQA</sequence>
<feature type="non-terminal residue" evidence="2">
    <location>
        <position position="1"/>
    </location>
</feature>
<dbReference type="Proteomes" id="UP000823775">
    <property type="component" value="Unassembled WGS sequence"/>
</dbReference>
<organism evidence="2 3">
    <name type="scientific">Datura stramonium</name>
    <name type="common">Jimsonweed</name>
    <name type="synonym">Common thornapple</name>
    <dbReference type="NCBI Taxonomy" id="4076"/>
    <lineage>
        <taxon>Eukaryota</taxon>
        <taxon>Viridiplantae</taxon>
        <taxon>Streptophyta</taxon>
        <taxon>Embryophyta</taxon>
        <taxon>Tracheophyta</taxon>
        <taxon>Spermatophyta</taxon>
        <taxon>Magnoliopsida</taxon>
        <taxon>eudicotyledons</taxon>
        <taxon>Gunneridae</taxon>
        <taxon>Pentapetalae</taxon>
        <taxon>asterids</taxon>
        <taxon>lamiids</taxon>
        <taxon>Solanales</taxon>
        <taxon>Solanaceae</taxon>
        <taxon>Solanoideae</taxon>
        <taxon>Datureae</taxon>
        <taxon>Datura</taxon>
    </lineage>
</organism>
<name>A0ABS8SUA2_DATST</name>
<dbReference type="EMBL" id="JACEIK010000810">
    <property type="protein sequence ID" value="MCD7462552.1"/>
    <property type="molecule type" value="Genomic_DNA"/>
</dbReference>
<evidence type="ECO:0000256" key="1">
    <source>
        <dbReference type="SAM" id="MobiDB-lite"/>
    </source>
</evidence>
<feature type="region of interest" description="Disordered" evidence="1">
    <location>
        <begin position="54"/>
        <end position="86"/>
    </location>
</feature>
<feature type="compositionally biased region" description="Basic and acidic residues" evidence="1">
    <location>
        <begin position="60"/>
        <end position="70"/>
    </location>
</feature>
<comment type="caution">
    <text evidence="2">The sequence shown here is derived from an EMBL/GenBank/DDBJ whole genome shotgun (WGS) entry which is preliminary data.</text>
</comment>
<keyword evidence="3" id="KW-1185">Reference proteome</keyword>
<accession>A0ABS8SUA2</accession>
<gene>
    <name evidence="2" type="ORF">HAX54_048754</name>
</gene>
<protein>
    <submittedName>
        <fullName evidence="2">Uncharacterized protein</fullName>
    </submittedName>
</protein>
<evidence type="ECO:0000313" key="2">
    <source>
        <dbReference type="EMBL" id="MCD7462552.1"/>
    </source>
</evidence>
<evidence type="ECO:0000313" key="3">
    <source>
        <dbReference type="Proteomes" id="UP000823775"/>
    </source>
</evidence>